<proteinExistence type="inferred from homology"/>
<dbReference type="InterPro" id="IPR036034">
    <property type="entry name" value="PDZ_sf"/>
</dbReference>
<evidence type="ECO:0000259" key="3">
    <source>
        <dbReference type="PROSITE" id="PS50106"/>
    </source>
</evidence>
<dbReference type="Gene3D" id="2.30.42.10">
    <property type="match status" value="2"/>
</dbReference>
<evidence type="ECO:0000313" key="5">
    <source>
        <dbReference type="Proteomes" id="UP000019151"/>
    </source>
</evidence>
<dbReference type="KEGG" id="gba:J421_2116"/>
<dbReference type="PROSITE" id="PS50106">
    <property type="entry name" value="PDZ"/>
    <property type="match status" value="1"/>
</dbReference>
<dbReference type="RefSeq" id="WP_025411144.1">
    <property type="nucleotide sequence ID" value="NZ_CP007128.1"/>
</dbReference>
<dbReference type="OrthoDB" id="7296822at2"/>
<evidence type="ECO:0000313" key="4">
    <source>
        <dbReference type="EMBL" id="AHG89653.1"/>
    </source>
</evidence>
<dbReference type="Pfam" id="PF13180">
    <property type="entry name" value="PDZ_2"/>
    <property type="match status" value="1"/>
</dbReference>
<dbReference type="HOGENOM" id="CLU_753892_0_0_0"/>
<accession>W0RJR3</accession>
<sequence length="367" mass="38465">MRTSKRILIWSVAIAAGAGVVPTPGAAQATTMTAACERAGMMLHPRRTAPVAADTLMANVRRLLETQEVIAARAGSTPPAAAQQRMRLTFSRGWLGVFTSEIREERLASDGLHVRYCDYPVVVSVEPASPAQRAGLEAGDTIVAYNDIDLREAEEIALDRLLVPDTTVRVTVRRDGRPLVLPLVVGRRPSTAIARVFTQGGTGAGGTGTGFSYVVVSPGQPGAPGVALPRVPEAPPVATRLRTARRTPNGESEANVVTGAPLAMTPFVLGFGGSGPSAVAGAQLMAMDDDLRAVVGAKSGVLVLRVAEGTPASEAGLRSGDVILLADGVAATTPLVVQRALLRSRDDRAVPLKVERKGKTREVILRW</sequence>
<dbReference type="EMBL" id="CP007128">
    <property type="protein sequence ID" value="AHG89653.1"/>
    <property type="molecule type" value="Genomic_DNA"/>
</dbReference>
<keyword evidence="2" id="KW-0732">Signal</keyword>
<dbReference type="InterPro" id="IPR041489">
    <property type="entry name" value="PDZ_6"/>
</dbReference>
<dbReference type="AlphaFoldDB" id="W0RJR3"/>
<comment type="similarity">
    <text evidence="1">Belongs to the peptidase S1C family.</text>
</comment>
<name>W0RJR3_9BACT</name>
<organism evidence="4 5">
    <name type="scientific">Gemmatirosa kalamazoonensis</name>
    <dbReference type="NCBI Taxonomy" id="861299"/>
    <lineage>
        <taxon>Bacteria</taxon>
        <taxon>Pseudomonadati</taxon>
        <taxon>Gemmatimonadota</taxon>
        <taxon>Gemmatimonadia</taxon>
        <taxon>Gemmatimonadales</taxon>
        <taxon>Gemmatimonadaceae</taxon>
        <taxon>Gemmatirosa</taxon>
    </lineage>
</organism>
<dbReference type="InParanoid" id="W0RJR3"/>
<dbReference type="eggNOG" id="COG0265">
    <property type="taxonomic scope" value="Bacteria"/>
</dbReference>
<keyword evidence="5" id="KW-1185">Reference proteome</keyword>
<dbReference type="STRING" id="861299.J421_2116"/>
<dbReference type="InterPro" id="IPR001478">
    <property type="entry name" value="PDZ"/>
</dbReference>
<dbReference type="PANTHER" id="PTHR22939:SF129">
    <property type="entry name" value="SERINE PROTEASE HTRA2, MITOCHONDRIAL"/>
    <property type="match status" value="1"/>
</dbReference>
<feature type="chain" id="PRO_5004794485" evidence="2">
    <location>
        <begin position="30"/>
        <end position="367"/>
    </location>
</feature>
<reference evidence="4 5" key="1">
    <citation type="journal article" date="2014" name="Genome Announc.">
        <title>Genome Sequence and Methylome of Soil Bacterium Gemmatirosa kalamazoonensis KBS708T, a Member of the Rarely Cultivated Gemmatimonadetes Phylum.</title>
        <authorList>
            <person name="Debruyn J.M."/>
            <person name="Radosevich M."/>
            <person name="Wommack K.E."/>
            <person name="Polson S.W."/>
            <person name="Hauser L.J."/>
            <person name="Fawaz M.N."/>
            <person name="Korlach J."/>
            <person name="Tsai Y.C."/>
        </authorList>
    </citation>
    <scope>NUCLEOTIDE SEQUENCE [LARGE SCALE GENOMIC DNA]</scope>
    <source>
        <strain evidence="4 5">KBS708</strain>
    </source>
</reference>
<evidence type="ECO:0000256" key="2">
    <source>
        <dbReference type="SAM" id="SignalP"/>
    </source>
</evidence>
<feature type="domain" description="PDZ" evidence="3">
    <location>
        <begin position="281"/>
        <end position="328"/>
    </location>
</feature>
<dbReference type="SMART" id="SM00228">
    <property type="entry name" value="PDZ"/>
    <property type="match status" value="2"/>
</dbReference>
<dbReference type="SUPFAM" id="SSF50156">
    <property type="entry name" value="PDZ domain-like"/>
    <property type="match status" value="2"/>
</dbReference>
<dbReference type="Pfam" id="PF17820">
    <property type="entry name" value="PDZ_6"/>
    <property type="match status" value="1"/>
</dbReference>
<dbReference type="PATRIC" id="fig|861299.3.peg.2154"/>
<dbReference type="Proteomes" id="UP000019151">
    <property type="component" value="Chromosome"/>
</dbReference>
<evidence type="ECO:0000256" key="1">
    <source>
        <dbReference type="ARBA" id="ARBA00010541"/>
    </source>
</evidence>
<feature type="signal peptide" evidence="2">
    <location>
        <begin position="1"/>
        <end position="29"/>
    </location>
</feature>
<dbReference type="PANTHER" id="PTHR22939">
    <property type="entry name" value="SERINE PROTEASE FAMILY S1C HTRA-RELATED"/>
    <property type="match status" value="1"/>
</dbReference>
<dbReference type="GO" id="GO:0008236">
    <property type="term" value="F:serine-type peptidase activity"/>
    <property type="evidence" value="ECO:0007669"/>
    <property type="project" value="UniProtKB-KW"/>
</dbReference>
<gene>
    <name evidence="4" type="ORF">J421_2116</name>
</gene>
<protein>
    <submittedName>
        <fullName evidence="4">PDZ/DHR/GLGF domain protein</fullName>
    </submittedName>
</protein>